<keyword evidence="3 7" id="KW-0808">Transferase</keyword>
<evidence type="ECO:0000256" key="4">
    <source>
        <dbReference type="ARBA" id="ARBA00022692"/>
    </source>
</evidence>
<evidence type="ECO:0000256" key="7">
    <source>
        <dbReference type="HAMAP-Rule" id="MF_01147"/>
    </source>
</evidence>
<dbReference type="PROSITE" id="PS01311">
    <property type="entry name" value="LGT"/>
    <property type="match status" value="1"/>
</dbReference>
<feature type="transmembrane region" description="Helical" evidence="7">
    <location>
        <begin position="101"/>
        <end position="119"/>
    </location>
</feature>
<dbReference type="EC" id="2.5.1.145" evidence="7"/>
<sequence length="289" mass="31812">MIFPEFDPVLVHLGPLAIRWYALAYVAGILLGWRYAVRLVKTPRLWGGQTPTATSEQIDDLVLWVTLGIILGGRIGYVLFYSPSLLWTRPLEIFQVWHGGMSFHGGFLGVCAAIVLFAHRNKIDLLKLGDLVAPVAPLGLLFGRLANFINGELWGRTTDVPWGVVFCNDRIRAIEGGVCAAGELPRHPSQLYEAALEGVLLFLILRLATHKFGFLQRRGGLAGLFMLSYGLFRASLENVRQPDAFMPNFPLGLTMGMMLSTPMLLAGGWLLWRSLKDPIVPVAGETAAS</sequence>
<dbReference type="NCBIfam" id="TIGR00544">
    <property type="entry name" value="lgt"/>
    <property type="match status" value="1"/>
</dbReference>
<keyword evidence="9" id="KW-1185">Reference proteome</keyword>
<proteinExistence type="inferred from homology"/>
<feature type="transmembrane region" description="Helical" evidence="7">
    <location>
        <begin position="248"/>
        <end position="272"/>
    </location>
</feature>
<dbReference type="InterPro" id="IPR001640">
    <property type="entry name" value="Lgt"/>
</dbReference>
<reference evidence="8 9" key="1">
    <citation type="submission" date="2020-11" db="EMBL/GenBank/DDBJ databases">
        <title>genome sequence of strain KACC 18849.</title>
        <authorList>
            <person name="Gao J."/>
            <person name="Zhang X."/>
        </authorList>
    </citation>
    <scope>NUCLEOTIDE SEQUENCE [LARGE SCALE GENOMIC DNA]</scope>
    <source>
        <strain evidence="8 9">KACC 18849</strain>
    </source>
</reference>
<evidence type="ECO:0000256" key="6">
    <source>
        <dbReference type="ARBA" id="ARBA00023136"/>
    </source>
</evidence>
<keyword evidence="5 7" id="KW-1133">Transmembrane helix</keyword>
<evidence type="ECO:0000313" key="8">
    <source>
        <dbReference type="EMBL" id="MBI1684589.1"/>
    </source>
</evidence>
<keyword evidence="4 7" id="KW-0812">Transmembrane</keyword>
<comment type="similarity">
    <text evidence="1 7">Belongs to the Lgt family.</text>
</comment>
<comment type="caution">
    <text evidence="8">The sequence shown here is derived from an EMBL/GenBank/DDBJ whole genome shotgun (WGS) entry which is preliminary data.</text>
</comment>
<name>A0ABS0SYA6_9CAUL</name>
<keyword evidence="2 7" id="KW-1003">Cell membrane</keyword>
<feature type="transmembrane region" description="Helical" evidence="7">
    <location>
        <begin position="20"/>
        <end position="40"/>
    </location>
</feature>
<feature type="binding site" evidence="7">
    <location>
        <position position="144"/>
    </location>
    <ligand>
        <name>a 1,2-diacyl-sn-glycero-3-phospho-(1'-sn-glycerol)</name>
        <dbReference type="ChEBI" id="CHEBI:64716"/>
    </ligand>
</feature>
<dbReference type="Proteomes" id="UP000639859">
    <property type="component" value="Unassembled WGS sequence"/>
</dbReference>
<dbReference type="Pfam" id="PF01790">
    <property type="entry name" value="LGT"/>
    <property type="match status" value="1"/>
</dbReference>
<comment type="pathway">
    <text evidence="7">Protein modification; lipoprotein biosynthesis (diacylglyceryl transfer).</text>
</comment>
<feature type="transmembrane region" description="Helical" evidence="7">
    <location>
        <begin position="61"/>
        <end position="81"/>
    </location>
</feature>
<dbReference type="PANTHER" id="PTHR30589">
    <property type="entry name" value="PROLIPOPROTEIN DIACYLGLYCERYL TRANSFERASE"/>
    <property type="match status" value="1"/>
</dbReference>
<evidence type="ECO:0000256" key="5">
    <source>
        <dbReference type="ARBA" id="ARBA00022989"/>
    </source>
</evidence>
<dbReference type="PANTHER" id="PTHR30589:SF0">
    <property type="entry name" value="PHOSPHATIDYLGLYCEROL--PROLIPOPROTEIN DIACYLGLYCERYL TRANSFERASE"/>
    <property type="match status" value="1"/>
</dbReference>
<protein>
    <recommendedName>
        <fullName evidence="7">Phosphatidylglycerol--prolipoprotein diacylglyceryl transferase</fullName>
        <ecNumber evidence="7">2.5.1.145</ecNumber>
    </recommendedName>
</protein>
<evidence type="ECO:0000256" key="1">
    <source>
        <dbReference type="ARBA" id="ARBA00007150"/>
    </source>
</evidence>
<gene>
    <name evidence="7" type="primary">lgt</name>
    <name evidence="8" type="ORF">I4Q42_13030</name>
</gene>
<comment type="catalytic activity">
    <reaction evidence="7">
        <text>L-cysteinyl-[prolipoprotein] + a 1,2-diacyl-sn-glycero-3-phospho-(1'-sn-glycerol) = an S-1,2-diacyl-sn-glyceryl-L-cysteinyl-[prolipoprotein] + sn-glycerol 1-phosphate + H(+)</text>
        <dbReference type="Rhea" id="RHEA:56712"/>
        <dbReference type="Rhea" id="RHEA-COMP:14679"/>
        <dbReference type="Rhea" id="RHEA-COMP:14680"/>
        <dbReference type="ChEBI" id="CHEBI:15378"/>
        <dbReference type="ChEBI" id="CHEBI:29950"/>
        <dbReference type="ChEBI" id="CHEBI:57685"/>
        <dbReference type="ChEBI" id="CHEBI:64716"/>
        <dbReference type="ChEBI" id="CHEBI:140658"/>
        <dbReference type="EC" id="2.5.1.145"/>
    </reaction>
</comment>
<evidence type="ECO:0000256" key="2">
    <source>
        <dbReference type="ARBA" id="ARBA00022475"/>
    </source>
</evidence>
<evidence type="ECO:0000313" key="9">
    <source>
        <dbReference type="Proteomes" id="UP000639859"/>
    </source>
</evidence>
<dbReference type="GO" id="GO:0016740">
    <property type="term" value="F:transferase activity"/>
    <property type="evidence" value="ECO:0007669"/>
    <property type="project" value="UniProtKB-KW"/>
</dbReference>
<dbReference type="HAMAP" id="MF_01147">
    <property type="entry name" value="Lgt"/>
    <property type="match status" value="1"/>
</dbReference>
<accession>A0ABS0SYA6</accession>
<dbReference type="RefSeq" id="WP_198576506.1">
    <property type="nucleotide sequence ID" value="NZ_JADWOX010000008.1"/>
</dbReference>
<comment type="function">
    <text evidence="7">Catalyzes the transfer of the diacylglyceryl group from phosphatidylglycerol to the sulfhydryl group of the N-terminal cysteine of a prolipoprotein, the first step in the formation of mature lipoproteins.</text>
</comment>
<keyword evidence="6 7" id="KW-0472">Membrane</keyword>
<organism evidence="8 9">
    <name type="scientific">Caulobacter hibisci</name>
    <dbReference type="NCBI Taxonomy" id="2035993"/>
    <lineage>
        <taxon>Bacteria</taxon>
        <taxon>Pseudomonadati</taxon>
        <taxon>Pseudomonadota</taxon>
        <taxon>Alphaproteobacteria</taxon>
        <taxon>Caulobacterales</taxon>
        <taxon>Caulobacteraceae</taxon>
        <taxon>Caulobacter</taxon>
    </lineage>
</organism>
<feature type="transmembrane region" description="Helical" evidence="7">
    <location>
        <begin position="220"/>
        <end position="236"/>
    </location>
</feature>
<evidence type="ECO:0000256" key="3">
    <source>
        <dbReference type="ARBA" id="ARBA00022679"/>
    </source>
</evidence>
<comment type="subcellular location">
    <subcellularLocation>
        <location evidence="7">Cell membrane</location>
        <topology evidence="7">Multi-pass membrane protein</topology>
    </subcellularLocation>
</comment>
<dbReference type="EMBL" id="JADWOX010000008">
    <property type="protein sequence ID" value="MBI1684589.1"/>
    <property type="molecule type" value="Genomic_DNA"/>
</dbReference>